<reference evidence="1 2" key="2">
    <citation type="submission" date="2018-03" db="EMBL/GenBank/DDBJ databases">
        <authorList>
            <person name="Keele B.F."/>
        </authorList>
    </citation>
    <scope>NUCLEOTIDE SEQUENCE [LARGE SCALE GENOMIC DNA]</scope>
    <source>
        <strain evidence="1 2">D13</strain>
    </source>
</reference>
<reference evidence="1 2" key="1">
    <citation type="submission" date="2018-03" db="EMBL/GenBank/DDBJ databases">
        <title>Ahniella affigens gen. nov., sp. nov., a gammaproteobacterium isolated from sandy soil near a stream.</title>
        <authorList>
            <person name="Ko Y."/>
            <person name="Kim J.-H."/>
        </authorList>
    </citation>
    <scope>NUCLEOTIDE SEQUENCE [LARGE SCALE GENOMIC DNA]</scope>
    <source>
        <strain evidence="1 2">D13</strain>
    </source>
</reference>
<evidence type="ECO:0008006" key="3">
    <source>
        <dbReference type="Google" id="ProtNLM"/>
    </source>
</evidence>
<accession>A0A2P1PZD2</accession>
<dbReference type="KEGG" id="xba:C7S18_19335"/>
<protein>
    <recommendedName>
        <fullName evidence="3">DUF3703 domain-containing protein</fullName>
    </recommendedName>
</protein>
<dbReference type="InterPro" id="IPR022172">
    <property type="entry name" value="DUF3703"/>
</dbReference>
<evidence type="ECO:0000313" key="2">
    <source>
        <dbReference type="Proteomes" id="UP000241074"/>
    </source>
</evidence>
<keyword evidence="2" id="KW-1185">Reference proteome</keyword>
<dbReference type="Pfam" id="PF12487">
    <property type="entry name" value="DUF3703"/>
    <property type="match status" value="1"/>
</dbReference>
<dbReference type="Proteomes" id="UP000241074">
    <property type="component" value="Chromosome"/>
</dbReference>
<dbReference type="EMBL" id="CP027860">
    <property type="protein sequence ID" value="AVQ00196.1"/>
    <property type="molecule type" value="Genomic_DNA"/>
</dbReference>
<gene>
    <name evidence="1" type="ORF">C7S18_19335</name>
</gene>
<sequence>MPLALRDAYLAELNAAESDWFAGQHQSSFAHLERAHILSQKHTLAHTYVHWQMLRFGWAKRDWREILGQLLRLPAALTKSRFWVPMGNTGGANVSAIKPMPVPEDLRAILGDAQP</sequence>
<organism evidence="1 2">
    <name type="scientific">Ahniella affigens</name>
    <dbReference type="NCBI Taxonomy" id="2021234"/>
    <lineage>
        <taxon>Bacteria</taxon>
        <taxon>Pseudomonadati</taxon>
        <taxon>Pseudomonadota</taxon>
        <taxon>Gammaproteobacteria</taxon>
        <taxon>Lysobacterales</taxon>
        <taxon>Rhodanobacteraceae</taxon>
        <taxon>Ahniella</taxon>
    </lineage>
</organism>
<proteinExistence type="predicted"/>
<name>A0A2P1PZD2_9GAMM</name>
<evidence type="ECO:0000313" key="1">
    <source>
        <dbReference type="EMBL" id="AVQ00196.1"/>
    </source>
</evidence>
<dbReference type="OrthoDB" id="9799416at2"/>
<dbReference type="AlphaFoldDB" id="A0A2P1PZD2"/>